<feature type="compositionally biased region" description="Low complexity" evidence="1">
    <location>
        <begin position="216"/>
        <end position="231"/>
    </location>
</feature>
<dbReference type="Proteomes" id="UP000836788">
    <property type="component" value="Chromosome 17"/>
</dbReference>
<evidence type="ECO:0000256" key="1">
    <source>
        <dbReference type="SAM" id="MobiDB-lite"/>
    </source>
</evidence>
<reference evidence="2" key="1">
    <citation type="submission" date="2022-02" db="EMBL/GenBank/DDBJ databases">
        <authorList>
            <person name="Giguere J D."/>
        </authorList>
    </citation>
    <scope>NUCLEOTIDE SEQUENCE</scope>
    <source>
        <strain evidence="2">CCAP 1055/1</strain>
    </source>
</reference>
<evidence type="ECO:0000313" key="2">
    <source>
        <dbReference type="EMBL" id="CAG9282487.1"/>
    </source>
</evidence>
<sequence length="395" mass="43543">MKSTKRAEHHEGGRKRRKKETVDFTGSTTHELGLRLGRGSSGFFMSRPDDGPLRSTIPVNAALREDYQNRRERDAMARLLESTRARLPHARGMTHINGEQTQVPAGSHDLQSWHYHRARTASPIDATGFLHANGLMGGRTAALSSLIPQLYRVNESDLLQSPSSFQALAQAHAIHAFQDSVINVASLRQLPGRDILTLGNFGIPGLLSDRTLSHQPLTTNTTPASPSSARSDAGKPMALPSDEDNLSEYQCLIRAQIDLFEARTRDIECNAQGRNKPIALGQVGIRCRHCSFLPPGRRPRGAVYFPAKLPGLYQAAQNMAINHFSESCQAIPECTRSKLLRLKELKTTVLGGGKQYWANGARVLGIKETDHGLVFDLSISEEFIDTKEGQRILES</sequence>
<dbReference type="EMBL" id="OU594958">
    <property type="protein sequence ID" value="CAG9282487.1"/>
    <property type="molecule type" value="Genomic_DNA"/>
</dbReference>
<accession>A0A8J9SUT4</accession>
<gene>
    <name evidence="2" type="ORF">PTTT1_LOCUS19790</name>
</gene>
<organism evidence="2">
    <name type="scientific">Phaeodactylum tricornutum</name>
    <name type="common">Diatom</name>
    <dbReference type="NCBI Taxonomy" id="2850"/>
    <lineage>
        <taxon>Eukaryota</taxon>
        <taxon>Sar</taxon>
        <taxon>Stramenopiles</taxon>
        <taxon>Ochrophyta</taxon>
        <taxon>Bacillariophyta</taxon>
        <taxon>Bacillariophyceae</taxon>
        <taxon>Bacillariophycidae</taxon>
        <taxon>Naviculales</taxon>
        <taxon>Phaeodactylaceae</taxon>
        <taxon>Phaeodactylum</taxon>
    </lineage>
</organism>
<proteinExistence type="predicted"/>
<feature type="region of interest" description="Disordered" evidence="1">
    <location>
        <begin position="1"/>
        <end position="24"/>
    </location>
</feature>
<dbReference type="AlphaFoldDB" id="A0A8J9SUT4"/>
<feature type="compositionally biased region" description="Basic and acidic residues" evidence="1">
    <location>
        <begin position="1"/>
        <end position="11"/>
    </location>
</feature>
<feature type="region of interest" description="Disordered" evidence="1">
    <location>
        <begin position="212"/>
        <end position="240"/>
    </location>
</feature>
<name>A0A8J9SUT4_PHATR</name>
<protein>
    <submittedName>
        <fullName evidence="2">Uncharacterized protein</fullName>
    </submittedName>
</protein>